<dbReference type="GO" id="GO:0004360">
    <property type="term" value="F:glutamine-fructose-6-phosphate transaminase (isomerizing) activity"/>
    <property type="evidence" value="ECO:0007669"/>
    <property type="project" value="UniProtKB-EC"/>
</dbReference>
<dbReference type="InterPro" id="IPR001347">
    <property type="entry name" value="SIS_dom"/>
</dbReference>
<dbReference type="FunFam" id="3.40.50.10490:FF:000001">
    <property type="entry name" value="Glutamine--fructose-6-phosphate aminotransferase [isomerizing]"/>
    <property type="match status" value="1"/>
</dbReference>
<dbReference type="EMBL" id="JACGWM010001579">
    <property type="protein sequence ID" value="KAL0291424.1"/>
    <property type="molecule type" value="Genomic_DNA"/>
</dbReference>
<keyword evidence="4 10" id="KW-0032">Aminotransferase</keyword>
<dbReference type="GO" id="GO:0006047">
    <property type="term" value="P:UDP-N-acetylglucosamine metabolic process"/>
    <property type="evidence" value="ECO:0007669"/>
    <property type="project" value="TreeGrafter"/>
</dbReference>
<dbReference type="GO" id="GO:0006487">
    <property type="term" value="P:protein N-linked glycosylation"/>
    <property type="evidence" value="ECO:0007669"/>
    <property type="project" value="TreeGrafter"/>
</dbReference>
<evidence type="ECO:0000256" key="7">
    <source>
        <dbReference type="ARBA" id="ARBA00022962"/>
    </source>
</evidence>
<evidence type="ECO:0000256" key="4">
    <source>
        <dbReference type="ARBA" id="ARBA00022576"/>
    </source>
</evidence>
<keyword evidence="5" id="KW-0808">Transferase</keyword>
<dbReference type="CDD" id="cd05009">
    <property type="entry name" value="SIS_GlmS_GlmD_2"/>
    <property type="match status" value="1"/>
</dbReference>
<evidence type="ECO:0000259" key="8">
    <source>
        <dbReference type="PROSITE" id="PS51278"/>
    </source>
</evidence>
<feature type="domain" description="SIS" evidence="9">
    <location>
        <begin position="406"/>
        <end position="545"/>
    </location>
</feature>
<dbReference type="FunFam" id="3.60.20.10:FF:000052">
    <property type="entry name" value="Glutamine--fructose-6-phosphate aminotransferase [isomerizing] 2"/>
    <property type="match status" value="1"/>
</dbReference>
<evidence type="ECO:0000256" key="5">
    <source>
        <dbReference type="ARBA" id="ARBA00022679"/>
    </source>
</evidence>
<accession>A0AAW2JAV9</accession>
<dbReference type="GO" id="GO:0097367">
    <property type="term" value="F:carbohydrate derivative binding"/>
    <property type="evidence" value="ECO:0007669"/>
    <property type="project" value="InterPro"/>
</dbReference>
<protein>
    <recommendedName>
        <fullName evidence="3">glutamine--fructose-6-phosphate transaminase (isomerizing)</fullName>
        <ecNumber evidence="3">2.6.1.16</ecNumber>
    </recommendedName>
</protein>
<evidence type="ECO:0000313" key="10">
    <source>
        <dbReference type="EMBL" id="KAL0291424.1"/>
    </source>
</evidence>
<dbReference type="GO" id="GO:0006002">
    <property type="term" value="P:fructose 6-phosphate metabolic process"/>
    <property type="evidence" value="ECO:0007669"/>
    <property type="project" value="TreeGrafter"/>
</dbReference>
<dbReference type="EC" id="2.6.1.16" evidence="3"/>
<keyword evidence="7" id="KW-0315">Glutamine amidotransferase</keyword>
<reference evidence="10" key="1">
    <citation type="submission" date="2020-06" db="EMBL/GenBank/DDBJ databases">
        <authorList>
            <person name="Li T."/>
            <person name="Hu X."/>
            <person name="Zhang T."/>
            <person name="Song X."/>
            <person name="Zhang H."/>
            <person name="Dai N."/>
            <person name="Sheng W."/>
            <person name="Hou X."/>
            <person name="Wei L."/>
        </authorList>
    </citation>
    <scope>NUCLEOTIDE SEQUENCE</scope>
    <source>
        <strain evidence="10">KEN8</strain>
        <tissue evidence="10">Leaf</tissue>
    </source>
</reference>
<dbReference type="PANTHER" id="PTHR10937:SF0">
    <property type="entry name" value="GLUTAMINE--FRUCTOSE-6-PHOSPHATE TRANSAMINASE (ISOMERIZING)"/>
    <property type="match status" value="1"/>
</dbReference>
<evidence type="ECO:0000256" key="1">
    <source>
        <dbReference type="ARBA" id="ARBA00001031"/>
    </source>
</evidence>
<dbReference type="InterPro" id="IPR046348">
    <property type="entry name" value="SIS_dom_sf"/>
</dbReference>
<keyword evidence="6" id="KW-0677">Repeat</keyword>
<name>A0AAW2JAV9_9LAMI</name>
<evidence type="ECO:0000256" key="2">
    <source>
        <dbReference type="ARBA" id="ARBA00004775"/>
    </source>
</evidence>
<proteinExistence type="predicted"/>
<feature type="domain" description="Glutamine amidotransferase type-2" evidence="8">
    <location>
        <begin position="2"/>
        <end position="321"/>
    </location>
</feature>
<dbReference type="PROSITE" id="PS51464">
    <property type="entry name" value="SIS"/>
    <property type="match status" value="1"/>
</dbReference>
<dbReference type="InterPro" id="IPR035490">
    <property type="entry name" value="GlmS/FrlB_SIS"/>
</dbReference>
<sequence>MCGIFAYLNFNISRERRYILEVLFNGLRRLEYRGYDSAGISIDSSLTSSNAGVALSSLVFRQEGNIESLVKSVYQDVAATDLNLQESFLLHAGIAHTRWATHGEPAPRNSHPQSSDAGNEFLVVHNGVITNYEVLKESLVRHGFTFESDTDTEVIPKLAKFVFDNANEEGVAYCQCIARIVLGSHIPVFVSMVAVVKTSRLVVLNCTFGSVVKYRVGDKRVTFSQVVLEVMRHLEGAYALIFKSRHYPNELIACKRGSPLLLGVKELTEEDNRASFNDSKFLSSNGEPKELFLSSDASALVEHTKKVLVIEDGEVVHLKDGGASIFKFDHAKGKGGETLVRPASVQRALSVLEMEVEQINKGKYEHYMQKEIHEQPESLKTTMRGRLIRGGSCKAKSVLLGGIKDHLKTIRRSRRIVFIGCGTSYNAALAARPILEELSGIPVTMEIASDLVDRQGPIYREDTTVFVSQSGETADTLQALEYALENGALCVGITNTVGSAIARYTHCGVHINAGCEIGVASTKAYTSQIVVMAMLALAIGDDTISSQARREAIIDGLFDLPKKVKEVLKLDQEMKDLAQLLIAEQSLLVFGRGYNYATALEVDETLPIVVIATRDACFSKQQSVIQQLHARKGRLIVMCTKGDAASVCVGGSCRVIEVPQVEDCLQPVINIVPLQLLAYHLTVLRGYNVDQPRNLAKSVTTQ</sequence>
<dbReference type="AlphaFoldDB" id="A0AAW2JAV9"/>
<dbReference type="Gene3D" id="3.60.20.10">
    <property type="entry name" value="Glutamine Phosphoribosylpyrophosphate, subunit 1, domain 1"/>
    <property type="match status" value="1"/>
</dbReference>
<evidence type="ECO:0000256" key="6">
    <source>
        <dbReference type="ARBA" id="ARBA00022737"/>
    </source>
</evidence>
<reference evidence="10" key="2">
    <citation type="journal article" date="2024" name="Plant">
        <title>Genomic evolution and insights into agronomic trait innovations of Sesamum species.</title>
        <authorList>
            <person name="Miao H."/>
            <person name="Wang L."/>
            <person name="Qu L."/>
            <person name="Liu H."/>
            <person name="Sun Y."/>
            <person name="Le M."/>
            <person name="Wang Q."/>
            <person name="Wei S."/>
            <person name="Zheng Y."/>
            <person name="Lin W."/>
            <person name="Duan Y."/>
            <person name="Cao H."/>
            <person name="Xiong S."/>
            <person name="Wang X."/>
            <person name="Wei L."/>
            <person name="Li C."/>
            <person name="Ma Q."/>
            <person name="Ju M."/>
            <person name="Zhao R."/>
            <person name="Li G."/>
            <person name="Mu C."/>
            <person name="Tian Q."/>
            <person name="Mei H."/>
            <person name="Zhang T."/>
            <person name="Gao T."/>
            <person name="Zhang H."/>
        </authorList>
    </citation>
    <scope>NUCLEOTIDE SEQUENCE</scope>
    <source>
        <strain evidence="10">KEN8</strain>
    </source>
</reference>
<dbReference type="PANTHER" id="PTHR10937">
    <property type="entry name" value="GLUCOSAMINE--FRUCTOSE-6-PHOSPHATE AMINOTRANSFERASE, ISOMERIZING"/>
    <property type="match status" value="1"/>
</dbReference>
<dbReference type="CDD" id="cd05008">
    <property type="entry name" value="SIS_GlmS_GlmD_1"/>
    <property type="match status" value="1"/>
</dbReference>
<dbReference type="Pfam" id="PF01380">
    <property type="entry name" value="SIS"/>
    <property type="match status" value="1"/>
</dbReference>
<evidence type="ECO:0000259" key="9">
    <source>
        <dbReference type="PROSITE" id="PS51464"/>
    </source>
</evidence>
<dbReference type="CDD" id="cd00714">
    <property type="entry name" value="GFAT"/>
    <property type="match status" value="1"/>
</dbReference>
<comment type="pathway">
    <text evidence="2">Nucleotide-sugar biosynthesis; UDP-N-acetyl-alpha-D-glucosamine biosynthesis; alpha-D-glucosamine 6-phosphate from D-fructose 6-phosphate: step 1/1.</text>
</comment>
<dbReference type="Pfam" id="PF13522">
    <property type="entry name" value="GATase_6"/>
    <property type="match status" value="1"/>
</dbReference>
<gene>
    <name evidence="10" type="ORF">Scaly_2638100</name>
</gene>
<dbReference type="InterPro" id="IPR035466">
    <property type="entry name" value="GlmS/AgaS_SIS"/>
</dbReference>
<comment type="caution">
    <text evidence="10">The sequence shown here is derived from an EMBL/GenBank/DDBJ whole genome shotgun (WGS) entry which is preliminary data.</text>
</comment>
<comment type="catalytic activity">
    <reaction evidence="1">
        <text>D-fructose 6-phosphate + L-glutamine = D-glucosamine 6-phosphate + L-glutamate</text>
        <dbReference type="Rhea" id="RHEA:13237"/>
        <dbReference type="ChEBI" id="CHEBI:29985"/>
        <dbReference type="ChEBI" id="CHEBI:58359"/>
        <dbReference type="ChEBI" id="CHEBI:58725"/>
        <dbReference type="ChEBI" id="CHEBI:61527"/>
        <dbReference type="EC" id="2.6.1.16"/>
    </reaction>
</comment>
<dbReference type="InterPro" id="IPR017932">
    <property type="entry name" value="GATase_2_dom"/>
</dbReference>
<organism evidence="10">
    <name type="scientific">Sesamum calycinum</name>
    <dbReference type="NCBI Taxonomy" id="2727403"/>
    <lineage>
        <taxon>Eukaryota</taxon>
        <taxon>Viridiplantae</taxon>
        <taxon>Streptophyta</taxon>
        <taxon>Embryophyta</taxon>
        <taxon>Tracheophyta</taxon>
        <taxon>Spermatophyta</taxon>
        <taxon>Magnoliopsida</taxon>
        <taxon>eudicotyledons</taxon>
        <taxon>Gunneridae</taxon>
        <taxon>Pentapetalae</taxon>
        <taxon>asterids</taxon>
        <taxon>lamiids</taxon>
        <taxon>Lamiales</taxon>
        <taxon>Pedaliaceae</taxon>
        <taxon>Sesamum</taxon>
    </lineage>
</organism>
<dbReference type="InterPro" id="IPR029055">
    <property type="entry name" value="Ntn_hydrolases_N"/>
</dbReference>
<dbReference type="Gene3D" id="3.40.50.10490">
    <property type="entry name" value="Glucose-6-phosphate isomerase like protein, domain 1"/>
    <property type="match status" value="3"/>
</dbReference>
<evidence type="ECO:0000256" key="3">
    <source>
        <dbReference type="ARBA" id="ARBA00012916"/>
    </source>
</evidence>
<dbReference type="PROSITE" id="PS51278">
    <property type="entry name" value="GATASE_TYPE_2"/>
    <property type="match status" value="1"/>
</dbReference>
<dbReference type="InterPro" id="IPR047084">
    <property type="entry name" value="GFAT_N"/>
</dbReference>
<dbReference type="SUPFAM" id="SSF53697">
    <property type="entry name" value="SIS domain"/>
    <property type="match status" value="1"/>
</dbReference>
<dbReference type="SUPFAM" id="SSF56235">
    <property type="entry name" value="N-terminal nucleophile aminohydrolases (Ntn hydrolases)"/>
    <property type="match status" value="1"/>
</dbReference>